<feature type="region of interest" description="Disordered" evidence="6">
    <location>
        <begin position="154"/>
        <end position="185"/>
    </location>
</feature>
<evidence type="ECO:0000256" key="7">
    <source>
        <dbReference type="SAM" id="SignalP"/>
    </source>
</evidence>
<keyword evidence="10" id="KW-1185">Reference proteome</keyword>
<dbReference type="EMBL" id="FMZL01000001">
    <property type="protein sequence ID" value="SDB98235.1"/>
    <property type="molecule type" value="Genomic_DNA"/>
</dbReference>
<dbReference type="PANTHER" id="PTHR47053">
    <property type="entry name" value="MUREIN DD-ENDOPEPTIDASE MEPH-RELATED"/>
    <property type="match status" value="1"/>
</dbReference>
<evidence type="ECO:0000313" key="10">
    <source>
        <dbReference type="Proteomes" id="UP000198528"/>
    </source>
</evidence>
<dbReference type="PANTHER" id="PTHR47053:SF1">
    <property type="entry name" value="MUREIN DD-ENDOPEPTIDASE MEPH-RELATED"/>
    <property type="match status" value="1"/>
</dbReference>
<feature type="coiled-coil region" evidence="5">
    <location>
        <begin position="33"/>
        <end position="95"/>
    </location>
</feature>
<evidence type="ECO:0000256" key="6">
    <source>
        <dbReference type="SAM" id="MobiDB-lite"/>
    </source>
</evidence>
<keyword evidence="7" id="KW-0732">Signal</keyword>
<protein>
    <submittedName>
        <fullName evidence="9">N-terminal domain of peptidoglycan hydrolase CwlO-containing protein</fullName>
    </submittedName>
</protein>
<sequence>MKRNKAQKAIAAALSATLVFSGAAVPALATPSSSELKSQLNDAQAKLDSLYAKAEQASEDLNQTKVELDQTNSKIDSLNSDIEKTQAELKEKQAVLSKRVAANYKYGDTDLLSILLGSDSFDTLTSNIVYANKVSEKDSNAINDVKTLENQLSSQKSELEEQKASQEKLVADKKAQSEALNAQSQKAQDYVNSLSAEMRQALAEEQAAREAAAKKAAEEAAAKAQANGGEYYKSEGNANAQGNSNSGKSNSSGSNTNKGNGGSGSNTNKGNANSGSNTNKGNGGSNSNAGGGSNTNKGNANSGSNTNKGNGGSASNTGSSSNKGNSGISGAWRNTVIAAATRMVGGTYVWGACNPGSRTFDCSGLTSYAYSVAGISIGHSSASQSSFCTKPISQAEPGDVVWRPGHVGIYIGGGATIEAFSPSQGIGYGSVSSFSRCGSPV</sequence>
<accession>A0A1G6HWM5</accession>
<proteinExistence type="inferred from homology"/>
<dbReference type="GO" id="GO:0006508">
    <property type="term" value="P:proteolysis"/>
    <property type="evidence" value="ECO:0007669"/>
    <property type="project" value="UniProtKB-KW"/>
</dbReference>
<evidence type="ECO:0000256" key="5">
    <source>
        <dbReference type="SAM" id="Coils"/>
    </source>
</evidence>
<feature type="compositionally biased region" description="Low complexity" evidence="6">
    <location>
        <begin position="265"/>
        <end position="280"/>
    </location>
</feature>
<dbReference type="RefSeq" id="WP_143013175.1">
    <property type="nucleotide sequence ID" value="NZ_FMZL01000001.1"/>
</dbReference>
<dbReference type="Pfam" id="PF00877">
    <property type="entry name" value="NLPC_P60"/>
    <property type="match status" value="1"/>
</dbReference>
<dbReference type="PROSITE" id="PS51935">
    <property type="entry name" value="NLPC_P60"/>
    <property type="match status" value="1"/>
</dbReference>
<dbReference type="Gene3D" id="6.10.250.3150">
    <property type="match status" value="1"/>
</dbReference>
<evidence type="ECO:0000259" key="8">
    <source>
        <dbReference type="PROSITE" id="PS51935"/>
    </source>
</evidence>
<feature type="compositionally biased region" description="Low complexity" evidence="6">
    <location>
        <begin position="236"/>
        <end position="258"/>
    </location>
</feature>
<keyword evidence="4" id="KW-0788">Thiol protease</keyword>
<dbReference type="Gene3D" id="3.90.1720.10">
    <property type="entry name" value="endopeptidase domain like (from Nostoc punctiforme)"/>
    <property type="match status" value="1"/>
</dbReference>
<feature type="compositionally biased region" description="Low complexity" evidence="6">
    <location>
        <begin position="294"/>
        <end position="329"/>
    </location>
</feature>
<evidence type="ECO:0000256" key="1">
    <source>
        <dbReference type="ARBA" id="ARBA00007074"/>
    </source>
</evidence>
<reference evidence="10" key="1">
    <citation type="submission" date="2016-10" db="EMBL/GenBank/DDBJ databases">
        <authorList>
            <person name="Varghese N."/>
            <person name="Submissions S."/>
        </authorList>
    </citation>
    <scope>NUCLEOTIDE SEQUENCE [LARGE SCALE GENOMIC DNA]</scope>
    <source>
        <strain evidence="10">DSM 22619</strain>
    </source>
</reference>
<dbReference type="STRING" id="604330.SAMN04489857_0464"/>
<dbReference type="SUPFAM" id="SSF54001">
    <property type="entry name" value="Cysteine proteinases"/>
    <property type="match status" value="1"/>
</dbReference>
<dbReference type="GO" id="GO:0008234">
    <property type="term" value="F:cysteine-type peptidase activity"/>
    <property type="evidence" value="ECO:0007669"/>
    <property type="project" value="UniProtKB-KW"/>
</dbReference>
<keyword evidence="3 9" id="KW-0378">Hydrolase</keyword>
<evidence type="ECO:0000313" key="9">
    <source>
        <dbReference type="EMBL" id="SDB98235.1"/>
    </source>
</evidence>
<organism evidence="9 10">
    <name type="scientific">Parafannyhessea umbonata</name>
    <dbReference type="NCBI Taxonomy" id="604330"/>
    <lineage>
        <taxon>Bacteria</taxon>
        <taxon>Bacillati</taxon>
        <taxon>Actinomycetota</taxon>
        <taxon>Coriobacteriia</taxon>
        <taxon>Coriobacteriales</taxon>
        <taxon>Atopobiaceae</taxon>
        <taxon>Parafannyhessea</taxon>
    </lineage>
</organism>
<dbReference type="InterPro" id="IPR000064">
    <property type="entry name" value="NLP_P60_dom"/>
</dbReference>
<dbReference type="InterPro" id="IPR038765">
    <property type="entry name" value="Papain-like_cys_pep_sf"/>
</dbReference>
<dbReference type="Proteomes" id="UP000198528">
    <property type="component" value="Unassembled WGS sequence"/>
</dbReference>
<feature type="chain" id="PRO_5011431936" evidence="7">
    <location>
        <begin position="30"/>
        <end position="441"/>
    </location>
</feature>
<evidence type="ECO:0000256" key="3">
    <source>
        <dbReference type="ARBA" id="ARBA00022801"/>
    </source>
</evidence>
<dbReference type="AlphaFoldDB" id="A0A1G6HWM5"/>
<dbReference type="InterPro" id="IPR051202">
    <property type="entry name" value="Peptidase_C40"/>
</dbReference>
<evidence type="ECO:0000256" key="4">
    <source>
        <dbReference type="ARBA" id="ARBA00022807"/>
    </source>
</evidence>
<feature type="domain" description="NlpC/P60" evidence="8">
    <location>
        <begin position="330"/>
        <end position="441"/>
    </location>
</feature>
<feature type="region of interest" description="Disordered" evidence="6">
    <location>
        <begin position="232"/>
        <end position="329"/>
    </location>
</feature>
<keyword evidence="2" id="KW-0645">Protease</keyword>
<comment type="similarity">
    <text evidence="1">Belongs to the peptidase C40 family.</text>
</comment>
<feature type="signal peptide" evidence="7">
    <location>
        <begin position="1"/>
        <end position="29"/>
    </location>
</feature>
<name>A0A1G6HWM5_9ACTN</name>
<keyword evidence="5" id="KW-0175">Coiled coil</keyword>
<feature type="compositionally biased region" description="Gly residues" evidence="6">
    <location>
        <begin position="281"/>
        <end position="293"/>
    </location>
</feature>
<gene>
    <name evidence="9" type="ORF">SAMN04487824_101177</name>
</gene>
<evidence type="ECO:0000256" key="2">
    <source>
        <dbReference type="ARBA" id="ARBA00022670"/>
    </source>
</evidence>
<feature type="compositionally biased region" description="Basic and acidic residues" evidence="6">
    <location>
        <begin position="157"/>
        <end position="176"/>
    </location>
</feature>